<feature type="region of interest" description="Disordered" evidence="1">
    <location>
        <begin position="382"/>
        <end position="499"/>
    </location>
</feature>
<accession>A0A183SK11</accession>
<dbReference type="OrthoDB" id="6258634at2759"/>
<dbReference type="WBParaSite" id="SSLN_0000471401-mRNA-1">
    <property type="protein sequence ID" value="SSLN_0000471401-mRNA-1"/>
    <property type="gene ID" value="SSLN_0000471401"/>
</dbReference>
<feature type="region of interest" description="Disordered" evidence="1">
    <location>
        <begin position="1"/>
        <end position="101"/>
    </location>
</feature>
<feature type="compositionally biased region" description="Polar residues" evidence="1">
    <location>
        <begin position="444"/>
        <end position="453"/>
    </location>
</feature>
<evidence type="ECO:0000256" key="1">
    <source>
        <dbReference type="SAM" id="MobiDB-lite"/>
    </source>
</evidence>
<dbReference type="AlphaFoldDB" id="A0A183SK11"/>
<evidence type="ECO:0000313" key="3">
    <source>
        <dbReference type="Proteomes" id="UP000275846"/>
    </source>
</evidence>
<feature type="region of interest" description="Disordered" evidence="1">
    <location>
        <begin position="347"/>
        <end position="370"/>
    </location>
</feature>
<feature type="region of interest" description="Disordered" evidence="1">
    <location>
        <begin position="191"/>
        <end position="295"/>
    </location>
</feature>
<keyword evidence="3" id="KW-1185">Reference proteome</keyword>
<sequence length="790" mass="84166">MGAIFSKPSSEKNGSGHQASVPASRTGSLLRVTLKRSGSRTGTLTKKGSKTSQKSENASKEHSPQLTSVTADSEAAKDLQAAVQKQPKTPEIRRQAGDTSLQEDWENLTASTAGIEAAAPVAIPESDADNGLLSLSSKVQAAVVEPVSVISQVAESESPQQMVPGATGSAVEPQTAIKEFVDKSISEATTRNEMELVLGEKAQPVVETESTMEVTPEAEVKPESEETGLVQHDDEFTVLQKTSQDLEDSASGVGIAGLSGGTESIPSEVPEVESTKELESENLDLPSDTTEVPVDKETAIKTETQALQPETEAICDKPGSEHQQAPDDLGKELVLPEIVDNTAAEVELPSEQGQALPCGTSPASDSTPVETELRLEADNVSSQLKEGNSDMQPIFEGHNENSVDEATMDTSIPDTPIKTVMQTQEHSEPEVPSASDDPCEAPPNTETTETQSAPEPAEEQSVAVEQQPTEVEKEEAHTLADSFGTESHQESETLDLAQTHEVNTNLADAVATVPDVMEIAAADPAGISLEAPSEEQSVAVEQQPTKVVGEEAQELADPCGTESHQESETLDLAQTHEVNANLEGADAIATEVIEAELKDNEGVDQPVEETLGDQNQEVESFHGDASYEPPKEEGQIPEGREPEVIPEDQHVQQTDENSLCVDDNDALSDQNKAISEGVKGEMVDNHEVTDHFPEESQGTVEDVGSVQVDQPSSESVLKSAFEEHPAFGETCLEDEKLPATDVRIGDEGSCLTTDEAQDHVTDLKAACERDLLPLEETNGFHKTPAEVEAR</sequence>
<feature type="compositionally biased region" description="Polar residues" evidence="1">
    <location>
        <begin position="7"/>
        <end position="27"/>
    </location>
</feature>
<feature type="region of interest" description="Disordered" evidence="1">
    <location>
        <begin position="612"/>
        <end position="641"/>
    </location>
</feature>
<evidence type="ECO:0000313" key="4">
    <source>
        <dbReference type="WBParaSite" id="SSLN_0000471401-mRNA-1"/>
    </source>
</evidence>
<proteinExistence type="predicted"/>
<reference evidence="4" key="1">
    <citation type="submission" date="2016-06" db="UniProtKB">
        <authorList>
            <consortium name="WormBaseParasite"/>
        </authorList>
    </citation>
    <scope>IDENTIFICATION</scope>
</reference>
<feature type="compositionally biased region" description="Polar residues" evidence="1">
    <location>
        <begin position="382"/>
        <end position="391"/>
    </location>
</feature>
<dbReference type="Proteomes" id="UP000275846">
    <property type="component" value="Unassembled WGS sequence"/>
</dbReference>
<protein>
    <submittedName>
        <fullName evidence="4">Si:ch211-214c7.4</fullName>
    </submittedName>
</protein>
<gene>
    <name evidence="2" type="ORF">SSLN_LOCUS4559</name>
</gene>
<dbReference type="EMBL" id="UYSU01032909">
    <property type="protein sequence ID" value="VDL90944.1"/>
    <property type="molecule type" value="Genomic_DNA"/>
</dbReference>
<reference evidence="2 3" key="2">
    <citation type="submission" date="2018-11" db="EMBL/GenBank/DDBJ databases">
        <authorList>
            <consortium name="Pathogen Informatics"/>
        </authorList>
    </citation>
    <scope>NUCLEOTIDE SEQUENCE [LARGE SCALE GENOMIC DNA]</scope>
    <source>
        <strain evidence="2 3">NST_G2</strain>
    </source>
</reference>
<feature type="compositionally biased region" description="Basic and acidic residues" evidence="1">
    <location>
        <begin position="629"/>
        <end position="641"/>
    </location>
</feature>
<evidence type="ECO:0000313" key="2">
    <source>
        <dbReference type="EMBL" id="VDL90944.1"/>
    </source>
</evidence>
<name>A0A183SK11_SCHSO</name>
<feature type="compositionally biased region" description="Low complexity" evidence="1">
    <location>
        <begin position="39"/>
        <end position="55"/>
    </location>
</feature>
<organism evidence="4">
    <name type="scientific">Schistocephalus solidus</name>
    <name type="common">Tapeworm</name>
    <dbReference type="NCBI Taxonomy" id="70667"/>
    <lineage>
        <taxon>Eukaryota</taxon>
        <taxon>Metazoa</taxon>
        <taxon>Spiralia</taxon>
        <taxon>Lophotrochozoa</taxon>
        <taxon>Platyhelminthes</taxon>
        <taxon>Cestoda</taxon>
        <taxon>Eucestoda</taxon>
        <taxon>Diphyllobothriidea</taxon>
        <taxon>Diphyllobothriidae</taxon>
        <taxon>Schistocephalus</taxon>
    </lineage>
</organism>